<feature type="signal peptide" evidence="2">
    <location>
        <begin position="1"/>
        <end position="18"/>
    </location>
</feature>
<feature type="chain" id="PRO_5020329454" evidence="2">
    <location>
        <begin position="19"/>
        <end position="281"/>
    </location>
</feature>
<evidence type="ECO:0000313" key="5">
    <source>
        <dbReference type="Proteomes" id="UP000293300"/>
    </source>
</evidence>
<dbReference type="AlphaFoldDB" id="A0A4Q9YQU4"/>
<dbReference type="OrthoDB" id="1361200at2"/>
<keyword evidence="5" id="KW-1185">Reference proteome</keyword>
<dbReference type="InterPro" id="IPR026444">
    <property type="entry name" value="Secre_tail"/>
</dbReference>
<dbReference type="NCBIfam" id="TIGR04183">
    <property type="entry name" value="Por_Secre_tail"/>
    <property type="match status" value="1"/>
</dbReference>
<evidence type="ECO:0000256" key="1">
    <source>
        <dbReference type="ARBA" id="ARBA00022729"/>
    </source>
</evidence>
<evidence type="ECO:0000256" key="2">
    <source>
        <dbReference type="SAM" id="SignalP"/>
    </source>
</evidence>
<reference evidence="4 5" key="1">
    <citation type="submission" date="2019-02" db="EMBL/GenBank/DDBJ databases">
        <title>Flavobacterium sp. RD-2-33 isolated from forest soil.</title>
        <authorList>
            <person name="Chaudhary D.K."/>
        </authorList>
    </citation>
    <scope>NUCLEOTIDE SEQUENCE [LARGE SCALE GENOMIC DNA]</scope>
    <source>
        <strain evidence="4 5">RD-2-33</strain>
    </source>
</reference>
<dbReference type="Proteomes" id="UP000293300">
    <property type="component" value="Unassembled WGS sequence"/>
</dbReference>
<accession>A0A4Q9YQU4</accession>
<comment type="caution">
    <text evidence="4">The sequence shown here is derived from an EMBL/GenBank/DDBJ whole genome shotgun (WGS) entry which is preliminary data.</text>
</comment>
<dbReference type="RefSeq" id="WP_131476795.1">
    <property type="nucleotide sequence ID" value="NZ_SJPE01000017.1"/>
</dbReference>
<evidence type="ECO:0000259" key="3">
    <source>
        <dbReference type="Pfam" id="PF18962"/>
    </source>
</evidence>
<organism evidence="4 5">
    <name type="scientific">Flavobacterium silvisoli</name>
    <dbReference type="NCBI Taxonomy" id="2529433"/>
    <lineage>
        <taxon>Bacteria</taxon>
        <taxon>Pseudomonadati</taxon>
        <taxon>Bacteroidota</taxon>
        <taxon>Flavobacteriia</taxon>
        <taxon>Flavobacteriales</taxon>
        <taxon>Flavobacteriaceae</taxon>
        <taxon>Flavobacterium</taxon>
    </lineage>
</organism>
<gene>
    <name evidence="4" type="ORF">EZL74_11645</name>
</gene>
<name>A0A4Q9YQU4_9FLAO</name>
<dbReference type="EMBL" id="SJPE01000017">
    <property type="protein sequence ID" value="TBX65780.1"/>
    <property type="molecule type" value="Genomic_DNA"/>
</dbReference>
<protein>
    <submittedName>
        <fullName evidence="4">T9SS type A sorting domain-containing protein</fullName>
    </submittedName>
</protein>
<keyword evidence="1 2" id="KW-0732">Signal</keyword>
<feature type="domain" description="Secretion system C-terminal sorting" evidence="3">
    <location>
        <begin position="211"/>
        <end position="279"/>
    </location>
</feature>
<evidence type="ECO:0000313" key="4">
    <source>
        <dbReference type="EMBL" id="TBX65780.1"/>
    </source>
</evidence>
<dbReference type="Pfam" id="PF18962">
    <property type="entry name" value="Por_Secre_tail"/>
    <property type="match status" value="1"/>
</dbReference>
<sequence>MKKLILTFIILMCSHSYATRVQIDFADNFYIGVSGQNIMYPQEGTATSNAEINEIFSNHGISHCAESYRNHSIIFADYIGTNLVGFTNDLLANANVTRVRNCYSDPNIGGYSYADTLGIMLLTATDGNPTGVNGNIIVTNNASLNALFQTYQVTAMTLSIPNSVYYEIYFEGDITGLKEALDGLDLVINSTWQVWVPMLSNPDFSAVNTLIYPNPFSTTFNIETEQSIKQFNIIDVTGKKVVNTFSKNEFDTQTSQLSSGMYILNLQFENGQTVNHKLVKK</sequence>
<proteinExistence type="predicted"/>